<keyword evidence="1" id="KW-0732">Signal</keyword>
<keyword evidence="3" id="KW-1185">Reference proteome</keyword>
<dbReference type="EMBL" id="VSRR010032512">
    <property type="protein sequence ID" value="MPC71218.1"/>
    <property type="molecule type" value="Genomic_DNA"/>
</dbReference>
<evidence type="ECO:0000313" key="2">
    <source>
        <dbReference type="EMBL" id="MPC71218.1"/>
    </source>
</evidence>
<evidence type="ECO:0000256" key="1">
    <source>
        <dbReference type="SAM" id="SignalP"/>
    </source>
</evidence>
<proteinExistence type="predicted"/>
<comment type="caution">
    <text evidence="2">The sequence shown here is derived from an EMBL/GenBank/DDBJ whole genome shotgun (WGS) entry which is preliminary data.</text>
</comment>
<protein>
    <submittedName>
        <fullName evidence="2">Uncharacterized protein</fullName>
    </submittedName>
</protein>
<organism evidence="2 3">
    <name type="scientific">Portunus trituberculatus</name>
    <name type="common">Swimming crab</name>
    <name type="synonym">Neptunus trituberculatus</name>
    <dbReference type="NCBI Taxonomy" id="210409"/>
    <lineage>
        <taxon>Eukaryota</taxon>
        <taxon>Metazoa</taxon>
        <taxon>Ecdysozoa</taxon>
        <taxon>Arthropoda</taxon>
        <taxon>Crustacea</taxon>
        <taxon>Multicrustacea</taxon>
        <taxon>Malacostraca</taxon>
        <taxon>Eumalacostraca</taxon>
        <taxon>Eucarida</taxon>
        <taxon>Decapoda</taxon>
        <taxon>Pleocyemata</taxon>
        <taxon>Brachyura</taxon>
        <taxon>Eubrachyura</taxon>
        <taxon>Portunoidea</taxon>
        <taxon>Portunidae</taxon>
        <taxon>Portuninae</taxon>
        <taxon>Portunus</taxon>
    </lineage>
</organism>
<accession>A0A5B7HR86</accession>
<dbReference type="AlphaFoldDB" id="A0A5B7HR86"/>
<sequence>MCPCSNIVLGGVCVALTDSVVVLATAGHLPASLIRPSVYTVAQETLVARGQYSESSKKI</sequence>
<feature type="chain" id="PRO_5022869408" evidence="1">
    <location>
        <begin position="20"/>
        <end position="59"/>
    </location>
</feature>
<name>A0A5B7HR86_PORTR</name>
<gene>
    <name evidence="2" type="ORF">E2C01_065490</name>
</gene>
<reference evidence="2 3" key="1">
    <citation type="submission" date="2019-05" db="EMBL/GenBank/DDBJ databases">
        <title>Another draft genome of Portunus trituberculatus and its Hox gene families provides insights of decapod evolution.</title>
        <authorList>
            <person name="Jeong J.-H."/>
            <person name="Song I."/>
            <person name="Kim S."/>
            <person name="Choi T."/>
            <person name="Kim D."/>
            <person name="Ryu S."/>
            <person name="Kim W."/>
        </authorList>
    </citation>
    <scope>NUCLEOTIDE SEQUENCE [LARGE SCALE GENOMIC DNA]</scope>
    <source>
        <tissue evidence="2">Muscle</tissue>
    </source>
</reference>
<evidence type="ECO:0000313" key="3">
    <source>
        <dbReference type="Proteomes" id="UP000324222"/>
    </source>
</evidence>
<dbReference type="Proteomes" id="UP000324222">
    <property type="component" value="Unassembled WGS sequence"/>
</dbReference>
<feature type="signal peptide" evidence="1">
    <location>
        <begin position="1"/>
        <end position="19"/>
    </location>
</feature>